<keyword evidence="8" id="KW-0964">Secreted</keyword>
<dbReference type="EC" id="3.2.1.39" evidence="5"/>
<reference evidence="21 22" key="1">
    <citation type="submission" date="2016-07" db="EMBL/GenBank/DDBJ databases">
        <title>Pervasive Adenine N6-methylation of Active Genes in Fungi.</title>
        <authorList>
            <consortium name="DOE Joint Genome Institute"/>
            <person name="Mondo S.J."/>
            <person name="Dannebaum R.O."/>
            <person name="Kuo R.C."/>
            <person name="Labutti K."/>
            <person name="Haridas S."/>
            <person name="Kuo A."/>
            <person name="Salamov A."/>
            <person name="Ahrendt S.R."/>
            <person name="Lipzen A."/>
            <person name="Sullivan W."/>
            <person name="Andreopoulos W.B."/>
            <person name="Clum A."/>
            <person name="Lindquist E."/>
            <person name="Daum C."/>
            <person name="Ramamoorthy G.K."/>
            <person name="Gryganskyi A."/>
            <person name="Culley D."/>
            <person name="Magnuson J.K."/>
            <person name="James T.Y."/>
            <person name="O'Malley M.A."/>
            <person name="Stajich J.E."/>
            <person name="Spatafora J.W."/>
            <person name="Visel A."/>
            <person name="Grigoriev I.V."/>
        </authorList>
    </citation>
    <scope>NUCLEOTIDE SEQUENCE [LARGE SCALE GENOMIC DNA]</scope>
    <source>
        <strain evidence="21 22">NRRL 2496</strain>
    </source>
</reference>
<organism evidence="21 22">
    <name type="scientific">Syncephalastrum racemosum</name>
    <name type="common">Filamentous fungus</name>
    <dbReference type="NCBI Taxonomy" id="13706"/>
    <lineage>
        <taxon>Eukaryota</taxon>
        <taxon>Fungi</taxon>
        <taxon>Fungi incertae sedis</taxon>
        <taxon>Mucoromycota</taxon>
        <taxon>Mucoromycotina</taxon>
        <taxon>Mucoromycetes</taxon>
        <taxon>Mucorales</taxon>
        <taxon>Syncephalastraceae</taxon>
        <taxon>Syncephalastrum</taxon>
    </lineage>
</organism>
<dbReference type="GO" id="GO:0005886">
    <property type="term" value="C:plasma membrane"/>
    <property type="evidence" value="ECO:0007669"/>
    <property type="project" value="UniProtKB-SubCell"/>
</dbReference>
<keyword evidence="14" id="KW-0961">Cell wall biogenesis/degradation</keyword>
<dbReference type="InterPro" id="IPR000490">
    <property type="entry name" value="Glyco_hydro_17"/>
</dbReference>
<dbReference type="Proteomes" id="UP000242180">
    <property type="component" value="Unassembled WGS sequence"/>
</dbReference>
<dbReference type="InParanoid" id="A0A1X2H4H6"/>
<evidence type="ECO:0000256" key="9">
    <source>
        <dbReference type="ARBA" id="ARBA00022729"/>
    </source>
</evidence>
<keyword evidence="13" id="KW-0119">Carbohydrate metabolism</keyword>
<dbReference type="GO" id="GO:0042973">
    <property type="term" value="F:glucan endo-1,3-beta-D-glucosidase activity"/>
    <property type="evidence" value="ECO:0007669"/>
    <property type="project" value="UniProtKB-EC"/>
</dbReference>
<evidence type="ECO:0000256" key="11">
    <source>
        <dbReference type="ARBA" id="ARBA00023136"/>
    </source>
</evidence>
<keyword evidence="15" id="KW-0624">Polysaccharide degradation</keyword>
<comment type="subcellular location">
    <subcellularLocation>
        <location evidence="3">Cell membrane</location>
        <topology evidence="3">Single-pass type II membrane protein</topology>
    </subcellularLocation>
    <subcellularLocation>
        <location evidence="2">Secreted</location>
        <location evidence="2">Cell wall</location>
    </subcellularLocation>
</comment>
<evidence type="ECO:0000256" key="3">
    <source>
        <dbReference type="ARBA" id="ARBA00004401"/>
    </source>
</evidence>
<dbReference type="GO" id="GO:0005576">
    <property type="term" value="C:extracellular region"/>
    <property type="evidence" value="ECO:0007669"/>
    <property type="project" value="TreeGrafter"/>
</dbReference>
<evidence type="ECO:0000313" key="21">
    <source>
        <dbReference type="EMBL" id="ORY93303.1"/>
    </source>
</evidence>
<evidence type="ECO:0000256" key="13">
    <source>
        <dbReference type="ARBA" id="ARBA00023277"/>
    </source>
</evidence>
<dbReference type="InterPro" id="IPR050732">
    <property type="entry name" value="Beta-glucan_modifiers"/>
</dbReference>
<evidence type="ECO:0000256" key="5">
    <source>
        <dbReference type="ARBA" id="ARBA00012780"/>
    </source>
</evidence>
<dbReference type="GO" id="GO:0009277">
    <property type="term" value="C:fungal-type cell wall"/>
    <property type="evidence" value="ECO:0007669"/>
    <property type="project" value="TreeGrafter"/>
</dbReference>
<evidence type="ECO:0000256" key="20">
    <source>
        <dbReference type="SAM" id="SignalP"/>
    </source>
</evidence>
<protein>
    <recommendedName>
        <fullName evidence="5">glucan endo-1,3-beta-D-glucosidase</fullName>
        <ecNumber evidence="5">3.2.1.39</ecNumber>
    </recommendedName>
    <alternativeName>
        <fullName evidence="18">Endo-1,3-beta-glucanase btgC</fullName>
    </alternativeName>
    <alternativeName>
        <fullName evidence="17">Laminarinase btgC</fullName>
    </alternativeName>
</protein>
<evidence type="ECO:0000256" key="16">
    <source>
        <dbReference type="ARBA" id="ARBA00037649"/>
    </source>
</evidence>
<dbReference type="AlphaFoldDB" id="A0A1X2H4H6"/>
<keyword evidence="9 20" id="KW-0732">Signal</keyword>
<proteinExistence type="inferred from homology"/>
<dbReference type="PANTHER" id="PTHR16631:SF17">
    <property type="entry name" value="GLUCAN ENDO-1,3-BETA-GLUCOSIDASE BTGC"/>
    <property type="match status" value="1"/>
</dbReference>
<keyword evidence="10 21" id="KW-0378">Hydrolase</keyword>
<keyword evidence="12" id="KW-0325">Glycoprotein</keyword>
<dbReference type="OrthoDB" id="77201at2759"/>
<dbReference type="STRING" id="13706.A0A1X2H4H6"/>
<dbReference type="EMBL" id="MCGN01000009">
    <property type="protein sequence ID" value="ORY93303.1"/>
    <property type="molecule type" value="Genomic_DNA"/>
</dbReference>
<evidence type="ECO:0000256" key="8">
    <source>
        <dbReference type="ARBA" id="ARBA00022525"/>
    </source>
</evidence>
<evidence type="ECO:0000256" key="18">
    <source>
        <dbReference type="ARBA" id="ARBA00043078"/>
    </source>
</evidence>
<evidence type="ECO:0000256" key="10">
    <source>
        <dbReference type="ARBA" id="ARBA00022801"/>
    </source>
</evidence>
<feature type="signal peptide" evidence="20">
    <location>
        <begin position="1"/>
        <end position="19"/>
    </location>
</feature>
<feature type="chain" id="PRO_5013004742" description="glucan endo-1,3-beta-D-glucosidase" evidence="20">
    <location>
        <begin position="20"/>
        <end position="283"/>
    </location>
</feature>
<dbReference type="FunCoup" id="A0A1X2H4H6">
    <property type="interactions" value="48"/>
</dbReference>
<dbReference type="SUPFAM" id="SSF51445">
    <property type="entry name" value="(Trans)glycosidases"/>
    <property type="match status" value="1"/>
</dbReference>
<evidence type="ECO:0000256" key="15">
    <source>
        <dbReference type="ARBA" id="ARBA00023326"/>
    </source>
</evidence>
<comment type="similarity">
    <text evidence="4 19">Belongs to the glycosyl hydrolase 17 family.</text>
</comment>
<evidence type="ECO:0000256" key="14">
    <source>
        <dbReference type="ARBA" id="ARBA00023316"/>
    </source>
</evidence>
<name>A0A1X2H4H6_SYNRA</name>
<dbReference type="GO" id="GO:0009986">
    <property type="term" value="C:cell surface"/>
    <property type="evidence" value="ECO:0007669"/>
    <property type="project" value="TreeGrafter"/>
</dbReference>
<comment type="caution">
    <text evidence="21">The sequence shown here is derived from an EMBL/GenBank/DDBJ whole genome shotgun (WGS) entry which is preliminary data.</text>
</comment>
<dbReference type="GO" id="GO:0000272">
    <property type="term" value="P:polysaccharide catabolic process"/>
    <property type="evidence" value="ECO:0007669"/>
    <property type="project" value="UniProtKB-KW"/>
</dbReference>
<evidence type="ECO:0000256" key="4">
    <source>
        <dbReference type="ARBA" id="ARBA00008773"/>
    </source>
</evidence>
<dbReference type="Gene3D" id="3.20.20.80">
    <property type="entry name" value="Glycosidases"/>
    <property type="match status" value="1"/>
</dbReference>
<keyword evidence="22" id="KW-1185">Reference proteome</keyword>
<gene>
    <name evidence="21" type="ORF">BCR43DRAFT_552830</name>
</gene>
<dbReference type="InterPro" id="IPR017853">
    <property type="entry name" value="GH"/>
</dbReference>
<keyword evidence="11" id="KW-0472">Membrane</keyword>
<dbReference type="GO" id="GO:0071555">
    <property type="term" value="P:cell wall organization"/>
    <property type="evidence" value="ECO:0007669"/>
    <property type="project" value="UniProtKB-KW"/>
</dbReference>
<evidence type="ECO:0000256" key="7">
    <source>
        <dbReference type="ARBA" id="ARBA00022512"/>
    </source>
</evidence>
<dbReference type="Pfam" id="PF00332">
    <property type="entry name" value="Glyco_hydro_17"/>
    <property type="match status" value="1"/>
</dbReference>
<sequence length="283" mass="31748">MRVLLVALVSILLAVCIRAQTFYGLNYGIDSNHCPTVDSLTSDFNKLKKYTNRVRTFSLSVCNQAEMAVKAAKNAGVSIYLGMWVDRPDTFDLEMKALQNLLDNDDLSGVDAIIVGSEVLYRKDTDAATFIDYIKKVKELVAPKGIQVTSADVYYELTKDLIDELDFVMMNAFPYWEGVNVDQAADTLLEHYDQVKSVAGNKEVRISETGWPSEGSNFEAAVPSIENENKYMQEMLCRTQQRGIKMLYFSAIDEDYRPGVEGHFGILDSDRNLKQGLELKAAC</sequence>
<dbReference type="PANTHER" id="PTHR16631">
    <property type="entry name" value="GLUCAN 1,3-BETA-GLUCOSIDASE"/>
    <property type="match status" value="1"/>
</dbReference>
<evidence type="ECO:0000313" key="22">
    <source>
        <dbReference type="Proteomes" id="UP000242180"/>
    </source>
</evidence>
<evidence type="ECO:0000256" key="17">
    <source>
        <dbReference type="ARBA" id="ARBA00042373"/>
    </source>
</evidence>
<keyword evidence="7" id="KW-0134">Cell wall</keyword>
<evidence type="ECO:0000256" key="6">
    <source>
        <dbReference type="ARBA" id="ARBA00022475"/>
    </source>
</evidence>
<evidence type="ECO:0000256" key="2">
    <source>
        <dbReference type="ARBA" id="ARBA00004191"/>
    </source>
</evidence>
<keyword evidence="6" id="KW-1003">Cell membrane</keyword>
<evidence type="ECO:0000256" key="19">
    <source>
        <dbReference type="RuleBase" id="RU004335"/>
    </source>
</evidence>
<comment type="function">
    <text evidence="16">Glucanases play a role in cell expansion during growth, in cell-cell fusion during mating, and in spore release during sporulation. This enzyme may be involved in beta-glucan degradation. Active on laminarin and lichenan.</text>
</comment>
<comment type="catalytic activity">
    <reaction evidence="1">
        <text>Hydrolysis of (1-&gt;3)-beta-D-glucosidic linkages in (1-&gt;3)-beta-D-glucans.</text>
        <dbReference type="EC" id="3.2.1.39"/>
    </reaction>
</comment>
<dbReference type="OMA" id="WYTAFDS"/>
<accession>A0A1X2H4H6</accession>
<evidence type="ECO:0000256" key="12">
    <source>
        <dbReference type="ARBA" id="ARBA00023180"/>
    </source>
</evidence>
<evidence type="ECO:0000256" key="1">
    <source>
        <dbReference type="ARBA" id="ARBA00000382"/>
    </source>
</evidence>